<dbReference type="InParanoid" id="A0A2U3N2B4"/>
<protein>
    <recommendedName>
        <fullName evidence="4">RcnB family protein</fullName>
    </recommendedName>
</protein>
<dbReference type="EMBL" id="OOGT01000179">
    <property type="protein sequence ID" value="SPL71830.1"/>
    <property type="molecule type" value="Genomic_DNA"/>
</dbReference>
<dbReference type="Proteomes" id="UP000245974">
    <property type="component" value="Unassembled WGS sequence"/>
</dbReference>
<reference evidence="3" key="1">
    <citation type="submission" date="2018-03" db="EMBL/GenBank/DDBJ databases">
        <authorList>
            <person name="Blom J."/>
        </authorList>
    </citation>
    <scope>NUCLEOTIDE SEQUENCE [LARGE SCALE GENOMIC DNA]</scope>
    <source>
        <strain evidence="3">KPC-SM-21</strain>
    </source>
</reference>
<feature type="signal peptide" evidence="1">
    <location>
        <begin position="1"/>
        <end position="23"/>
    </location>
</feature>
<sequence length="120" mass="13555">MKKIMSAIALAVSTAVIASTSFAAPNEAHQAHSMHRSNHQTVVKHPALSHTKPAATKKQAQHNWKVGHQYPNQYRSTNYKVDYKHNKKLTKPGHNQQWYKADGKYILVNTANHSIIKVIH</sequence>
<evidence type="ECO:0000313" key="2">
    <source>
        <dbReference type="EMBL" id="SPL71830.1"/>
    </source>
</evidence>
<feature type="chain" id="PRO_5015676104" description="RcnB family protein" evidence="1">
    <location>
        <begin position="24"/>
        <end position="120"/>
    </location>
</feature>
<dbReference type="Gene3D" id="3.10.450.160">
    <property type="entry name" value="inner membrane protein cigr"/>
    <property type="match status" value="1"/>
</dbReference>
<dbReference type="RefSeq" id="WP_121975247.1">
    <property type="nucleotide sequence ID" value="NZ_OOGT01000179.1"/>
</dbReference>
<keyword evidence="3" id="KW-1185">Reference proteome</keyword>
<proteinExistence type="predicted"/>
<dbReference type="Pfam" id="PF11776">
    <property type="entry name" value="RcnB"/>
    <property type="match status" value="1"/>
</dbReference>
<organism evidence="2 3">
    <name type="scientific">Acinetobacter stercoris</name>
    <dbReference type="NCBI Taxonomy" id="2126983"/>
    <lineage>
        <taxon>Bacteria</taxon>
        <taxon>Pseudomonadati</taxon>
        <taxon>Pseudomonadota</taxon>
        <taxon>Gammaproteobacteria</taxon>
        <taxon>Moraxellales</taxon>
        <taxon>Moraxellaceae</taxon>
        <taxon>Acinetobacter</taxon>
    </lineage>
</organism>
<dbReference type="OrthoDB" id="6712777at2"/>
<accession>A0A2U3N2B4</accession>
<evidence type="ECO:0000256" key="1">
    <source>
        <dbReference type="SAM" id="SignalP"/>
    </source>
</evidence>
<name>A0A2U3N2B4_9GAMM</name>
<dbReference type="InterPro" id="IPR024572">
    <property type="entry name" value="RcnB"/>
</dbReference>
<gene>
    <name evidence="2" type="ORF">KPC_3008</name>
</gene>
<evidence type="ECO:0000313" key="3">
    <source>
        <dbReference type="Proteomes" id="UP000245974"/>
    </source>
</evidence>
<evidence type="ECO:0008006" key="4">
    <source>
        <dbReference type="Google" id="ProtNLM"/>
    </source>
</evidence>
<dbReference type="AlphaFoldDB" id="A0A2U3N2B4"/>
<keyword evidence="1" id="KW-0732">Signal</keyword>